<feature type="domain" description="BRCT" evidence="3">
    <location>
        <begin position="25"/>
        <end position="128"/>
    </location>
</feature>
<dbReference type="CDD" id="cd00027">
    <property type="entry name" value="BRCT"/>
    <property type="match status" value="1"/>
</dbReference>
<organism evidence="4 5">
    <name type="scientific">Discostella pseudostelligera</name>
    <dbReference type="NCBI Taxonomy" id="259834"/>
    <lineage>
        <taxon>Eukaryota</taxon>
        <taxon>Sar</taxon>
        <taxon>Stramenopiles</taxon>
        <taxon>Ochrophyta</taxon>
        <taxon>Bacillariophyta</taxon>
        <taxon>Coscinodiscophyceae</taxon>
        <taxon>Thalassiosirophycidae</taxon>
        <taxon>Stephanodiscales</taxon>
        <taxon>Stephanodiscaceae</taxon>
        <taxon>Discostella</taxon>
    </lineage>
</organism>
<dbReference type="AlphaFoldDB" id="A0ABD3LZQ3"/>
<dbReference type="Proteomes" id="UP001530293">
    <property type="component" value="Unassembled WGS sequence"/>
</dbReference>
<dbReference type="SUPFAM" id="SSF52113">
    <property type="entry name" value="BRCT domain"/>
    <property type="match status" value="3"/>
</dbReference>
<evidence type="ECO:0000256" key="2">
    <source>
        <dbReference type="SAM" id="MobiDB-lite"/>
    </source>
</evidence>
<feature type="region of interest" description="Disordered" evidence="2">
    <location>
        <begin position="277"/>
        <end position="329"/>
    </location>
</feature>
<sequence length="717" mass="80356">VVACLSGQSEEVKHRIHTIITKWGGGSILGHFDPKFVTHLILDEPTGSKYWNWRRHLELYQKHQQQRRRELEQYHDENNNNNNNNNNDKDDDEIHNSAWAAKLIVVTTSWVEACQREGKRVSEEGYQLLTITDKKKGANGELVVGDGLAAVSAASLNGNARKQNNHQQHILQQQHLPVEILKRAPTVEERCDYMIQNIPPTDYCNLFLGQSFLLVGFDWDDHNHSDAPEADDPDGRDDDNDDENDDGVEDPDDQDFGSETRKYHGGADNINLNAVIRSNDDEGGDDGGGAADGHPRDLGSSCLPKKRKLPNGGHHHQVTSNRSGQSRRHCRLRLMKDKYQSLKISISKLIRRAGGTIFWEPNEWITTVVLHDDYSKLMWDDVRYFCREHPKGPICVTVDWILTSIFFHRERTIIAMITPAPPFPPQPRIQQIIKSKRNRGGGEGGGGGGGGGESSNNSMSSENTTSGRIPESKSRTIPSTSTTSSIFRGDVFAISASKPTSGTLTFRYEDMESTIISHSGLILSKSLLLAIKNDCKKSSTFNTNRGYYVVSNSWVPTDGGASTLPLLAELSKSGIKVVPVSLVWISACVNNDRKYDPTDYPLLFQPQTWPIRRLVKSHTSTKMGSRKEEDRFLISVTGFVDSSRYGIMSMLDEIGADFTDNLTRKNTHLICKEGCRGLKYTKALEWGLHVVSIEWLYHIIRYGYVDGSESKFALTES</sequence>
<keyword evidence="5" id="KW-1185">Reference proteome</keyword>
<feature type="compositionally biased region" description="Basic and acidic residues" evidence="2">
    <location>
        <begin position="67"/>
        <end position="78"/>
    </location>
</feature>
<feature type="region of interest" description="Disordered" evidence="2">
    <location>
        <begin position="67"/>
        <end position="93"/>
    </location>
</feature>
<evidence type="ECO:0000256" key="1">
    <source>
        <dbReference type="ARBA" id="ARBA00022737"/>
    </source>
</evidence>
<protein>
    <recommendedName>
        <fullName evidence="3">BRCT domain-containing protein</fullName>
    </recommendedName>
</protein>
<dbReference type="PANTHER" id="PTHR13561">
    <property type="entry name" value="DNA REPLICATION REGULATOR DPB11-RELATED"/>
    <property type="match status" value="1"/>
</dbReference>
<evidence type="ECO:0000313" key="5">
    <source>
        <dbReference type="Proteomes" id="UP001530293"/>
    </source>
</evidence>
<comment type="caution">
    <text evidence="4">The sequence shown here is derived from an EMBL/GenBank/DDBJ whole genome shotgun (WGS) entry which is preliminary data.</text>
</comment>
<dbReference type="InterPro" id="IPR036420">
    <property type="entry name" value="BRCT_dom_sf"/>
</dbReference>
<dbReference type="EMBL" id="JALLBG020000287">
    <property type="protein sequence ID" value="KAL3756882.1"/>
    <property type="molecule type" value="Genomic_DNA"/>
</dbReference>
<dbReference type="InterPro" id="IPR001357">
    <property type="entry name" value="BRCT_dom"/>
</dbReference>
<evidence type="ECO:0000313" key="4">
    <source>
        <dbReference type="EMBL" id="KAL3756882.1"/>
    </source>
</evidence>
<dbReference type="PANTHER" id="PTHR13561:SF20">
    <property type="entry name" value="DNA TOPOISOMERASE 2-BINDING PROTEIN 1"/>
    <property type="match status" value="1"/>
</dbReference>
<feature type="domain" description="BRCT" evidence="3">
    <location>
        <begin position="628"/>
        <end position="701"/>
    </location>
</feature>
<proteinExistence type="predicted"/>
<dbReference type="Pfam" id="PF12738">
    <property type="entry name" value="PTCB-BRCT"/>
    <property type="match status" value="2"/>
</dbReference>
<name>A0ABD3LZQ3_9STRA</name>
<feature type="region of interest" description="Disordered" evidence="2">
    <location>
        <begin position="224"/>
        <end position="265"/>
    </location>
</feature>
<feature type="domain" description="BRCT" evidence="3">
    <location>
        <begin position="482"/>
        <end position="602"/>
    </location>
</feature>
<feature type="compositionally biased region" description="Basic residues" evidence="2">
    <location>
        <begin position="304"/>
        <end position="317"/>
    </location>
</feature>
<evidence type="ECO:0000259" key="3">
    <source>
        <dbReference type="PROSITE" id="PS50172"/>
    </source>
</evidence>
<feature type="region of interest" description="Disordered" evidence="2">
    <location>
        <begin position="436"/>
        <end position="482"/>
    </location>
</feature>
<dbReference type="SMART" id="SM00292">
    <property type="entry name" value="BRCT"/>
    <property type="match status" value="3"/>
</dbReference>
<feature type="compositionally biased region" description="Gly residues" evidence="2">
    <location>
        <begin position="441"/>
        <end position="453"/>
    </location>
</feature>
<feature type="compositionally biased region" description="Acidic residues" evidence="2">
    <location>
        <begin position="228"/>
        <end position="256"/>
    </location>
</feature>
<feature type="compositionally biased region" description="Low complexity" evidence="2">
    <location>
        <begin position="454"/>
        <end position="467"/>
    </location>
</feature>
<reference evidence="4 5" key="1">
    <citation type="submission" date="2024-10" db="EMBL/GenBank/DDBJ databases">
        <title>Updated reference genomes for cyclostephanoid diatoms.</title>
        <authorList>
            <person name="Roberts W.R."/>
            <person name="Alverson A.J."/>
        </authorList>
    </citation>
    <scope>NUCLEOTIDE SEQUENCE [LARGE SCALE GENOMIC DNA]</scope>
    <source>
        <strain evidence="4 5">AJA232-27</strain>
    </source>
</reference>
<dbReference type="PROSITE" id="PS50172">
    <property type="entry name" value="BRCT"/>
    <property type="match status" value="3"/>
</dbReference>
<gene>
    <name evidence="4" type="ORF">ACHAWU_007723</name>
</gene>
<dbReference type="Gene3D" id="3.40.50.10190">
    <property type="entry name" value="BRCT domain"/>
    <property type="match status" value="2"/>
</dbReference>
<keyword evidence="1" id="KW-0677">Repeat</keyword>
<feature type="non-terminal residue" evidence="4">
    <location>
        <position position="1"/>
    </location>
</feature>
<accession>A0ABD3LZQ3</accession>